<proteinExistence type="predicted"/>
<evidence type="ECO:0000256" key="1">
    <source>
        <dbReference type="SAM" id="MobiDB-lite"/>
    </source>
</evidence>
<accession>A0A9P8Q661</accession>
<protein>
    <submittedName>
        <fullName evidence="2">Uncharacterized protein</fullName>
    </submittedName>
</protein>
<evidence type="ECO:0000313" key="2">
    <source>
        <dbReference type="EMBL" id="KAH3685067.1"/>
    </source>
</evidence>
<keyword evidence="3" id="KW-1185">Reference proteome</keyword>
<dbReference type="AlphaFoldDB" id="A0A9P8Q661"/>
<dbReference type="EMBL" id="JAEUBG010002181">
    <property type="protein sequence ID" value="KAH3685067.1"/>
    <property type="molecule type" value="Genomic_DNA"/>
</dbReference>
<reference evidence="2" key="2">
    <citation type="submission" date="2021-01" db="EMBL/GenBank/DDBJ databases">
        <authorList>
            <person name="Schikora-Tamarit M.A."/>
        </authorList>
    </citation>
    <scope>NUCLEOTIDE SEQUENCE</scope>
    <source>
        <strain evidence="2">CBS2887</strain>
    </source>
</reference>
<evidence type="ECO:0000313" key="3">
    <source>
        <dbReference type="Proteomes" id="UP000774326"/>
    </source>
</evidence>
<sequence length="99" mass="10940">MIIQPINPEMVLMFESQLNTSAEEEETFKKAKHPTAAANEQQTYGTPYLLVFLKTAGVCPFIAMAYNGEVQNHHDNQHDHDPNCNVDAGVPISDNHSSG</sequence>
<comment type="caution">
    <text evidence="2">The sequence shown here is derived from an EMBL/GenBank/DDBJ whole genome shotgun (WGS) entry which is preliminary data.</text>
</comment>
<feature type="region of interest" description="Disordered" evidence="1">
    <location>
        <begin position="72"/>
        <end position="99"/>
    </location>
</feature>
<gene>
    <name evidence="2" type="ORF">WICPIJ_003944</name>
</gene>
<name>A0A9P8Q661_WICPI</name>
<organism evidence="2 3">
    <name type="scientific">Wickerhamomyces pijperi</name>
    <name type="common">Yeast</name>
    <name type="synonym">Pichia pijperi</name>
    <dbReference type="NCBI Taxonomy" id="599730"/>
    <lineage>
        <taxon>Eukaryota</taxon>
        <taxon>Fungi</taxon>
        <taxon>Dikarya</taxon>
        <taxon>Ascomycota</taxon>
        <taxon>Saccharomycotina</taxon>
        <taxon>Saccharomycetes</taxon>
        <taxon>Phaffomycetales</taxon>
        <taxon>Wickerhamomycetaceae</taxon>
        <taxon>Wickerhamomyces</taxon>
    </lineage>
</organism>
<feature type="compositionally biased region" description="Basic and acidic residues" evidence="1">
    <location>
        <begin position="72"/>
        <end position="82"/>
    </location>
</feature>
<dbReference type="Proteomes" id="UP000774326">
    <property type="component" value="Unassembled WGS sequence"/>
</dbReference>
<reference evidence="2" key="1">
    <citation type="journal article" date="2021" name="Open Biol.">
        <title>Shared evolutionary footprints suggest mitochondrial oxidative damage underlies multiple complex I losses in fungi.</title>
        <authorList>
            <person name="Schikora-Tamarit M.A."/>
            <person name="Marcet-Houben M."/>
            <person name="Nosek J."/>
            <person name="Gabaldon T."/>
        </authorList>
    </citation>
    <scope>NUCLEOTIDE SEQUENCE</scope>
    <source>
        <strain evidence="2">CBS2887</strain>
    </source>
</reference>